<dbReference type="EMBL" id="NIAY01000136">
    <property type="protein sequence ID" value="PAB27243.1"/>
    <property type="molecule type" value="Genomic_DNA"/>
</dbReference>
<accession>A0AB73QDD3</accession>
<name>A0AB73QDD3_PSESS</name>
<reference evidence="1 2" key="1">
    <citation type="submission" date="2017-05" db="EMBL/GenBank/DDBJ databases">
        <title>Comparative genomic of Pseudomonas savastanoi pathovars.</title>
        <authorList>
            <person name="Pintado A."/>
            <person name="Moreno-Perez A."/>
            <person name="Caballo-Ponce E."/>
            <person name="Murillo J."/>
            <person name="Bardaji L."/>
            <person name="Cerboneschi M."/>
            <person name="Rodriguez-Palenzuela P."/>
            <person name="Ramos C."/>
            <person name="Tegli S."/>
        </authorList>
    </citation>
    <scope>NUCLEOTIDE SEQUENCE [LARGE SCALE GENOMIC DNA]</scope>
    <source>
        <strain evidence="1 2">ESC 23</strain>
    </source>
</reference>
<dbReference type="AlphaFoldDB" id="A0AB73QDD3"/>
<organism evidence="1 2">
    <name type="scientific">Pseudomonas savastanoi pv. nerii</name>
    <dbReference type="NCBI Taxonomy" id="360921"/>
    <lineage>
        <taxon>Bacteria</taxon>
        <taxon>Pseudomonadati</taxon>
        <taxon>Pseudomonadota</taxon>
        <taxon>Gammaproteobacteria</taxon>
        <taxon>Pseudomonadales</taxon>
        <taxon>Pseudomonadaceae</taxon>
        <taxon>Pseudomonas</taxon>
    </lineage>
</organism>
<evidence type="ECO:0000313" key="1">
    <source>
        <dbReference type="EMBL" id="PAB27243.1"/>
    </source>
</evidence>
<gene>
    <name evidence="1" type="ORF">CC205_23940</name>
</gene>
<sequence length="79" mass="8213">KPGAVQIRTNAAEMAATITELVKRFEAIKVNDDSDSAAFERMVVLGTGLKKVLDVPIIAADGSAAKNIKGTISGILTLS</sequence>
<dbReference type="Proteomes" id="UP000216306">
    <property type="component" value="Unassembled WGS sequence"/>
</dbReference>
<protein>
    <submittedName>
        <fullName evidence="1">Uncharacterized protein</fullName>
    </submittedName>
</protein>
<proteinExistence type="predicted"/>
<comment type="caution">
    <text evidence="1">The sequence shown here is derived from an EMBL/GenBank/DDBJ whole genome shotgun (WGS) entry which is preliminary data.</text>
</comment>
<feature type="non-terminal residue" evidence="1">
    <location>
        <position position="1"/>
    </location>
</feature>
<evidence type="ECO:0000313" key="2">
    <source>
        <dbReference type="Proteomes" id="UP000216306"/>
    </source>
</evidence>